<proteinExistence type="predicted"/>
<protein>
    <recommendedName>
        <fullName evidence="1">Aminoglycoside phosphotransferase domain-containing protein</fullName>
    </recommendedName>
</protein>
<dbReference type="RefSeq" id="WP_077685534.1">
    <property type="nucleotide sequence ID" value="NZ_CP019606.1"/>
</dbReference>
<accession>A0A1Q2CM52</accession>
<dbReference type="Proteomes" id="UP000188145">
    <property type="component" value="Chromosome"/>
</dbReference>
<reference evidence="3" key="1">
    <citation type="submission" date="2017-02" db="EMBL/GenBank/DDBJ databases">
        <title>Tessaracoccus aquaemaris sp. nov., isolated from the intestine of a Korean rockfish, Sebastes schlegelii, in a marine aquaculture pond.</title>
        <authorList>
            <person name="Tak E.J."/>
            <person name="Bae J.-W."/>
        </authorList>
    </citation>
    <scope>NUCLEOTIDE SEQUENCE [LARGE SCALE GENOMIC DNA]</scope>
    <source>
        <strain evidence="3">NSG39</strain>
    </source>
</reference>
<dbReference type="SUPFAM" id="SSF56112">
    <property type="entry name" value="Protein kinase-like (PK-like)"/>
    <property type="match status" value="1"/>
</dbReference>
<organism evidence="2 3">
    <name type="scientific">Tessaracoccus aquimaris</name>
    <dbReference type="NCBI Taxonomy" id="1332264"/>
    <lineage>
        <taxon>Bacteria</taxon>
        <taxon>Bacillati</taxon>
        <taxon>Actinomycetota</taxon>
        <taxon>Actinomycetes</taxon>
        <taxon>Propionibacteriales</taxon>
        <taxon>Propionibacteriaceae</taxon>
        <taxon>Tessaracoccus</taxon>
    </lineage>
</organism>
<dbReference type="KEGG" id="tes:BW730_06495"/>
<dbReference type="InterPro" id="IPR002575">
    <property type="entry name" value="Aminoglycoside_PTrfase"/>
</dbReference>
<dbReference type="InterPro" id="IPR011009">
    <property type="entry name" value="Kinase-like_dom_sf"/>
</dbReference>
<evidence type="ECO:0000313" key="3">
    <source>
        <dbReference type="Proteomes" id="UP000188145"/>
    </source>
</evidence>
<gene>
    <name evidence="2" type="ORF">BW730_06495</name>
</gene>
<dbReference type="AlphaFoldDB" id="A0A1Q2CM52"/>
<dbReference type="Pfam" id="PF01636">
    <property type="entry name" value="APH"/>
    <property type="match status" value="1"/>
</dbReference>
<dbReference type="STRING" id="1332264.BW730_06495"/>
<name>A0A1Q2CM52_9ACTN</name>
<keyword evidence="3" id="KW-1185">Reference proteome</keyword>
<dbReference type="OrthoDB" id="3787729at2"/>
<dbReference type="EMBL" id="CP019606">
    <property type="protein sequence ID" value="AQP47208.1"/>
    <property type="molecule type" value="Genomic_DNA"/>
</dbReference>
<evidence type="ECO:0000313" key="2">
    <source>
        <dbReference type="EMBL" id="AQP47208.1"/>
    </source>
</evidence>
<evidence type="ECO:0000259" key="1">
    <source>
        <dbReference type="Pfam" id="PF01636"/>
    </source>
</evidence>
<feature type="domain" description="Aminoglycoside phosphotransferase" evidence="1">
    <location>
        <begin position="197"/>
        <end position="349"/>
    </location>
</feature>
<sequence>MSDADLTATLWDLALGQRWFSGRAGRPVDVELGDWAQAPEPGRPGLRPAFLNVDFEDGHRERYLIPLLYSDGEAPIDACDDAGILLDLLREDAPGFERLLPIPEGLPARRYTGEQSNTSIFYGDRLLAKVFRRIEPGSNVDVELHRELRGSGVVAELYGSWHVDGTDLAVFLESLPDPTDGYVLACEYAAAGRDFTAHAAALGAALATVHRVLAERLGTGTRPGSGLAADFRTRFDGIAAEHPEAREFLPRASAVFDQVADEQIVVQRVHGDCHLGQVLLTGGRWIYVDFEGEPLKSLAERREPDSPLRDVAGMLRSFGYAEAAGSAGADWLAETRNAFLTGYGIDPGRPDPLLSAYEADKAGYEVAYEARYRPNSSAYR</sequence>
<dbReference type="Gene3D" id="3.90.1200.10">
    <property type="match status" value="1"/>
</dbReference>